<keyword evidence="7" id="KW-0539">Nucleus</keyword>
<dbReference type="GO" id="GO:0005049">
    <property type="term" value="F:nuclear export signal receptor activity"/>
    <property type="evidence" value="ECO:0007669"/>
    <property type="project" value="InterPro"/>
</dbReference>
<dbReference type="EMBL" id="OC004675">
    <property type="protein sequence ID" value="CAD7264734.1"/>
    <property type="molecule type" value="Genomic_DNA"/>
</dbReference>
<protein>
    <submittedName>
        <fullName evidence="9">Uncharacterized protein</fullName>
    </submittedName>
</protein>
<evidence type="ECO:0000256" key="8">
    <source>
        <dbReference type="SAM" id="MobiDB-lite"/>
    </source>
</evidence>
<evidence type="ECO:0000256" key="2">
    <source>
        <dbReference type="ARBA" id="ARBA00004496"/>
    </source>
</evidence>
<reference evidence="9" key="1">
    <citation type="submission" date="2020-11" db="EMBL/GenBank/DDBJ databases">
        <authorList>
            <person name="Tran Van P."/>
        </authorList>
    </citation>
    <scope>NUCLEOTIDE SEQUENCE</scope>
</reference>
<sequence length="152" mass="17323">MNPHLRGGRVENHLGTTTPSSPDRDSNLDLLVLSGRAQHNKRKLFREELLPQFLTVLLHTLLNKSHSLLGDDIAVAIYNMAAVDFPAFHDAFIPHFLRTTSGLDDNQRTILQRNFKRDMDLPSFTQNILRLMNDMRCYRLCNASLPANSVKL</sequence>
<dbReference type="GO" id="GO:0005737">
    <property type="term" value="C:cytoplasm"/>
    <property type="evidence" value="ECO:0007669"/>
    <property type="project" value="UniProtKB-SubCell"/>
</dbReference>
<dbReference type="GO" id="GO:0005634">
    <property type="term" value="C:nucleus"/>
    <property type="evidence" value="ECO:0007669"/>
    <property type="project" value="UniProtKB-SubCell"/>
</dbReference>
<keyword evidence="6" id="KW-0653">Protein transport</keyword>
<evidence type="ECO:0000256" key="5">
    <source>
        <dbReference type="ARBA" id="ARBA00022490"/>
    </source>
</evidence>
<keyword evidence="5" id="KW-0963">Cytoplasm</keyword>
<evidence type="ECO:0000256" key="7">
    <source>
        <dbReference type="ARBA" id="ARBA00023242"/>
    </source>
</evidence>
<proteinExistence type="inferred from homology"/>
<feature type="region of interest" description="Disordered" evidence="8">
    <location>
        <begin position="1"/>
        <end position="26"/>
    </location>
</feature>
<dbReference type="AlphaFoldDB" id="A0A7R9B1Q5"/>
<organism evidence="9">
    <name type="scientific">Timema shepardi</name>
    <name type="common">Walking stick</name>
    <dbReference type="NCBI Taxonomy" id="629360"/>
    <lineage>
        <taxon>Eukaryota</taxon>
        <taxon>Metazoa</taxon>
        <taxon>Ecdysozoa</taxon>
        <taxon>Arthropoda</taxon>
        <taxon>Hexapoda</taxon>
        <taxon>Insecta</taxon>
        <taxon>Pterygota</taxon>
        <taxon>Neoptera</taxon>
        <taxon>Polyneoptera</taxon>
        <taxon>Phasmatodea</taxon>
        <taxon>Timematodea</taxon>
        <taxon>Timematoidea</taxon>
        <taxon>Timematidae</taxon>
        <taxon>Timema</taxon>
    </lineage>
</organism>
<comment type="subcellular location">
    <subcellularLocation>
        <location evidence="2">Cytoplasm</location>
    </subcellularLocation>
    <subcellularLocation>
        <location evidence="1">Nucleus</location>
    </subcellularLocation>
</comment>
<dbReference type="GO" id="GO:0006611">
    <property type="term" value="P:protein export from nucleus"/>
    <property type="evidence" value="ECO:0007669"/>
    <property type="project" value="InterPro"/>
</dbReference>
<name>A0A7R9B1Q5_TIMSH</name>
<evidence type="ECO:0000256" key="6">
    <source>
        <dbReference type="ARBA" id="ARBA00022927"/>
    </source>
</evidence>
<dbReference type="PANTHER" id="PTHR21452:SF4">
    <property type="entry name" value="EXPORTIN-6"/>
    <property type="match status" value="1"/>
</dbReference>
<evidence type="ECO:0000256" key="3">
    <source>
        <dbReference type="ARBA" id="ARBA00009466"/>
    </source>
</evidence>
<dbReference type="PANTHER" id="PTHR21452">
    <property type="entry name" value="EXPORTIN-6"/>
    <property type="match status" value="1"/>
</dbReference>
<accession>A0A7R9B1Q5</accession>
<keyword evidence="4" id="KW-0813">Transport</keyword>
<evidence type="ECO:0000256" key="1">
    <source>
        <dbReference type="ARBA" id="ARBA00004123"/>
    </source>
</evidence>
<evidence type="ECO:0000313" key="9">
    <source>
        <dbReference type="EMBL" id="CAD7264734.1"/>
    </source>
</evidence>
<gene>
    <name evidence="9" type="ORF">TSIB3V08_LOCUS8782</name>
</gene>
<dbReference type="InterPro" id="IPR040016">
    <property type="entry name" value="XPO6"/>
</dbReference>
<comment type="similarity">
    <text evidence="3">Belongs to the exportin family.</text>
</comment>
<evidence type="ECO:0000256" key="4">
    <source>
        <dbReference type="ARBA" id="ARBA00022448"/>
    </source>
</evidence>